<reference evidence="1 2" key="1">
    <citation type="submission" date="2019-11" db="EMBL/GenBank/DDBJ databases">
        <title>Comparative genomics of hydrocarbon-degrading Desulfosarcina strains.</title>
        <authorList>
            <person name="Watanabe M."/>
            <person name="Kojima H."/>
            <person name="Fukui M."/>
        </authorList>
    </citation>
    <scope>NUCLEOTIDE SEQUENCE [LARGE SCALE GENOMIC DNA]</scope>
    <source>
        <strain evidence="1 2">PP31</strain>
    </source>
</reference>
<name>A0A5K7Z8Q5_9BACT</name>
<protein>
    <submittedName>
        <fullName evidence="1">Uncharacterized protein</fullName>
    </submittedName>
</protein>
<dbReference type="Proteomes" id="UP000427769">
    <property type="component" value="Chromosome"/>
</dbReference>
<gene>
    <name evidence="1" type="ORF">DSCW_48550</name>
</gene>
<evidence type="ECO:0000313" key="1">
    <source>
        <dbReference type="EMBL" id="BBO77438.1"/>
    </source>
</evidence>
<dbReference type="AlphaFoldDB" id="A0A5K7Z8Q5"/>
<dbReference type="KEGG" id="dwd:DSCW_48550"/>
<keyword evidence="2" id="KW-1185">Reference proteome</keyword>
<sequence>MNLGLVPLGFKVAVGKISDTGHITYEEQVVLEIGEKGLDDYLTNI</sequence>
<accession>A0A5K7Z8Q5</accession>
<dbReference type="EMBL" id="AP021875">
    <property type="protein sequence ID" value="BBO77438.1"/>
    <property type="molecule type" value="Genomic_DNA"/>
</dbReference>
<organism evidence="1 2">
    <name type="scientific">Desulfosarcina widdelii</name>
    <dbReference type="NCBI Taxonomy" id="947919"/>
    <lineage>
        <taxon>Bacteria</taxon>
        <taxon>Pseudomonadati</taxon>
        <taxon>Thermodesulfobacteriota</taxon>
        <taxon>Desulfobacteria</taxon>
        <taxon>Desulfobacterales</taxon>
        <taxon>Desulfosarcinaceae</taxon>
        <taxon>Desulfosarcina</taxon>
    </lineage>
</organism>
<evidence type="ECO:0000313" key="2">
    <source>
        <dbReference type="Proteomes" id="UP000427769"/>
    </source>
</evidence>
<proteinExistence type="predicted"/>